<dbReference type="PANTHER" id="PTHR11941:SF54">
    <property type="entry name" value="ENOYL-COA HYDRATASE, MITOCHONDRIAL"/>
    <property type="match status" value="1"/>
</dbReference>
<comment type="similarity">
    <text evidence="2 6">Belongs to the enoyl-CoA hydratase/isomerase family.</text>
</comment>
<dbReference type="InterPro" id="IPR018376">
    <property type="entry name" value="Enoyl-CoA_hyd/isom_CS"/>
</dbReference>
<proteinExistence type="inferred from homology"/>
<evidence type="ECO:0000313" key="7">
    <source>
        <dbReference type="EMBL" id="NMO01420.1"/>
    </source>
</evidence>
<keyword evidence="3" id="KW-0443">Lipid metabolism</keyword>
<keyword evidence="7" id="KW-0413">Isomerase</keyword>
<dbReference type="InterPro" id="IPR029045">
    <property type="entry name" value="ClpP/crotonase-like_dom_sf"/>
</dbReference>
<dbReference type="PROSITE" id="PS00166">
    <property type="entry name" value="ENOYL_COA_HYDRATASE"/>
    <property type="match status" value="1"/>
</dbReference>
<comment type="function">
    <text evidence="1">Could possibly oxidize fatty acids using specific components.</text>
</comment>
<comment type="caution">
    <text evidence="7">The sequence shown here is derived from an EMBL/GenBank/DDBJ whole genome shotgun (WGS) entry which is preliminary data.</text>
</comment>
<evidence type="ECO:0000256" key="3">
    <source>
        <dbReference type="ARBA" id="ARBA00022832"/>
    </source>
</evidence>
<evidence type="ECO:0000256" key="2">
    <source>
        <dbReference type="ARBA" id="ARBA00005254"/>
    </source>
</evidence>
<dbReference type="CDD" id="cd06558">
    <property type="entry name" value="crotonase-like"/>
    <property type="match status" value="1"/>
</dbReference>
<evidence type="ECO:0000313" key="8">
    <source>
        <dbReference type="Proteomes" id="UP000550729"/>
    </source>
</evidence>
<dbReference type="AlphaFoldDB" id="A0A848KSK7"/>
<dbReference type="GO" id="GO:0016853">
    <property type="term" value="F:isomerase activity"/>
    <property type="evidence" value="ECO:0007669"/>
    <property type="project" value="UniProtKB-KW"/>
</dbReference>
<dbReference type="GO" id="GO:0004300">
    <property type="term" value="F:enoyl-CoA hydratase activity"/>
    <property type="evidence" value="ECO:0007669"/>
    <property type="project" value="UniProtKB-EC"/>
</dbReference>
<dbReference type="EMBL" id="JABBNB010000008">
    <property type="protein sequence ID" value="NMO01420.1"/>
    <property type="molecule type" value="Genomic_DNA"/>
</dbReference>
<dbReference type="InterPro" id="IPR001753">
    <property type="entry name" value="Enoyl-CoA_hydra/iso"/>
</dbReference>
<dbReference type="Pfam" id="PF00378">
    <property type="entry name" value="ECH_1"/>
    <property type="match status" value="1"/>
</dbReference>
<organism evidence="7 8">
    <name type="scientific">Gordonia asplenii</name>
    <dbReference type="NCBI Taxonomy" id="2725283"/>
    <lineage>
        <taxon>Bacteria</taxon>
        <taxon>Bacillati</taxon>
        <taxon>Actinomycetota</taxon>
        <taxon>Actinomycetes</taxon>
        <taxon>Mycobacteriales</taxon>
        <taxon>Gordoniaceae</taxon>
        <taxon>Gordonia</taxon>
    </lineage>
</organism>
<comment type="catalytic activity">
    <reaction evidence="5">
        <text>a 4-saturated-(3S)-3-hydroxyacyl-CoA = a (3E)-enoyl-CoA + H2O</text>
        <dbReference type="Rhea" id="RHEA:20724"/>
        <dbReference type="ChEBI" id="CHEBI:15377"/>
        <dbReference type="ChEBI" id="CHEBI:58521"/>
        <dbReference type="ChEBI" id="CHEBI:137480"/>
        <dbReference type="EC" id="4.2.1.17"/>
    </reaction>
</comment>
<dbReference type="SUPFAM" id="SSF52096">
    <property type="entry name" value="ClpP/crotonase"/>
    <property type="match status" value="1"/>
</dbReference>
<keyword evidence="3" id="KW-0276">Fatty acid metabolism</keyword>
<evidence type="ECO:0000256" key="5">
    <source>
        <dbReference type="ARBA" id="ARBA00023717"/>
    </source>
</evidence>
<evidence type="ECO:0000256" key="1">
    <source>
        <dbReference type="ARBA" id="ARBA00002994"/>
    </source>
</evidence>
<keyword evidence="8" id="KW-1185">Reference proteome</keyword>
<dbReference type="Proteomes" id="UP000550729">
    <property type="component" value="Unassembled WGS sequence"/>
</dbReference>
<accession>A0A848KSK7</accession>
<sequence>MGLPLPIAFIVSRCHSTCTDKYSVYYINCLEVSMSDWNYVRTEVADGVGTLHMDRHDKRNALSTDVCAEMAEVLKAWREDAQVVVVVIAGTEEFFSAGMDLQQFLDHEPQRYYHEMGRYHILYRTLADYPKPTIAAVAGPAFAGGCDVLTHCDFRVVAQNVKIGMPQPKYGIHSHFSPLWRLVGVNRAKLMFFTGDHVDADEAWRIGLADKVVETGTVIAEATALARRMAVLGLETQLRLKEVALRAPNMDPLSACDYETAAYRDVCADVNARQRVQEGLGELRANRSRALSGKL</sequence>
<dbReference type="GO" id="GO:0006635">
    <property type="term" value="P:fatty acid beta-oxidation"/>
    <property type="evidence" value="ECO:0007669"/>
    <property type="project" value="TreeGrafter"/>
</dbReference>
<evidence type="ECO:0000256" key="4">
    <source>
        <dbReference type="ARBA" id="ARBA00023709"/>
    </source>
</evidence>
<name>A0A848KSK7_9ACTN</name>
<dbReference type="Gene3D" id="3.90.226.10">
    <property type="entry name" value="2-enoyl-CoA Hydratase, Chain A, domain 1"/>
    <property type="match status" value="1"/>
</dbReference>
<dbReference type="PANTHER" id="PTHR11941">
    <property type="entry name" value="ENOYL-COA HYDRATASE-RELATED"/>
    <property type="match status" value="1"/>
</dbReference>
<evidence type="ECO:0000256" key="6">
    <source>
        <dbReference type="RuleBase" id="RU003707"/>
    </source>
</evidence>
<comment type="catalytic activity">
    <reaction evidence="4">
        <text>a (3S)-3-hydroxyacyl-CoA = a (2E)-enoyl-CoA + H2O</text>
        <dbReference type="Rhea" id="RHEA:16105"/>
        <dbReference type="ChEBI" id="CHEBI:15377"/>
        <dbReference type="ChEBI" id="CHEBI:57318"/>
        <dbReference type="ChEBI" id="CHEBI:58856"/>
        <dbReference type="EC" id="4.2.1.17"/>
    </reaction>
</comment>
<reference evidence="7 8" key="1">
    <citation type="submission" date="2020-04" db="EMBL/GenBank/DDBJ databases">
        <title>Gordonia sp. nov. TBRC 11910.</title>
        <authorList>
            <person name="Suriyachadkun C."/>
        </authorList>
    </citation>
    <scope>NUCLEOTIDE SEQUENCE [LARGE SCALE GENOMIC DNA]</scope>
    <source>
        <strain evidence="7 8">TBRC 11910</strain>
    </source>
</reference>
<gene>
    <name evidence="7" type="ORF">HH308_09350</name>
</gene>
<protein>
    <submittedName>
        <fullName evidence="7">Enoyl-CoA hydratase/isomerase family protein</fullName>
    </submittedName>
</protein>